<dbReference type="RefSeq" id="WP_005442096.1">
    <property type="nucleotide sequence ID" value="NZ_CM001466.1"/>
</dbReference>
<evidence type="ECO:0000259" key="1">
    <source>
        <dbReference type="PROSITE" id="PS51352"/>
    </source>
</evidence>
<dbReference type="HOGENOM" id="CLU_091304_2_0_11"/>
<dbReference type="Gene3D" id="3.40.30.10">
    <property type="entry name" value="Glutaredoxin"/>
    <property type="match status" value="1"/>
</dbReference>
<keyword evidence="3" id="KW-1185">Reference proteome</keyword>
<dbReference type="AlphaFoldDB" id="H8G8U0"/>
<dbReference type="InterPro" id="IPR013766">
    <property type="entry name" value="Thioredoxin_domain"/>
</dbReference>
<dbReference type="EMBL" id="CM001466">
    <property type="protein sequence ID" value="EHY89456.1"/>
    <property type="molecule type" value="Genomic_DNA"/>
</dbReference>
<dbReference type="CDD" id="cd02947">
    <property type="entry name" value="TRX_family"/>
    <property type="match status" value="1"/>
</dbReference>
<dbReference type="Pfam" id="PF00085">
    <property type="entry name" value="Thioredoxin"/>
    <property type="match status" value="1"/>
</dbReference>
<reference evidence="2 3" key="1">
    <citation type="journal article" date="2012" name="Stand. Genomic Sci.">
        <title>Genome sequence of the soil bacterium Saccharomonospora azurea type strain (NA-128(T)).</title>
        <authorList>
            <person name="Klenk H.P."/>
            <person name="Held B."/>
            <person name="Lucas S."/>
            <person name="Lapidus A."/>
            <person name="Copeland A."/>
            <person name="Hammon N."/>
            <person name="Pitluck S."/>
            <person name="Goodwin L.A."/>
            <person name="Han C."/>
            <person name="Tapia R."/>
            <person name="Brambilla E.M."/>
            <person name="Potter G."/>
            <person name="Land M."/>
            <person name="Ivanova N."/>
            <person name="Rohde M."/>
            <person name="Goker M."/>
            <person name="Detter J.C."/>
            <person name="Kyrpides N.C."/>
            <person name="Woyke T."/>
        </authorList>
    </citation>
    <scope>NUCLEOTIDE SEQUENCE [LARGE SCALE GENOMIC DNA]</scope>
    <source>
        <strain evidence="2 3">NA-128</strain>
    </source>
</reference>
<dbReference type="Proteomes" id="UP000004705">
    <property type="component" value="Chromosome"/>
</dbReference>
<sequence>MTGLLVLGGTLVAGVLAGTLLSLRNGRIHRTTMSAPSPNPRDSLPAAVADALRPGAITLVQLSTTFCAPCRHARAVLARVAETADGVAHVDLDITDRPEVAQTLRVLRTPTTIAFDSEGAELLRINGVPTTDAVRAALAPHLRLTE</sequence>
<evidence type="ECO:0000313" key="2">
    <source>
        <dbReference type="EMBL" id="EHY89456.1"/>
    </source>
</evidence>
<protein>
    <submittedName>
        <fullName evidence="2">Thiol-disulfide isomerase-like thioredoxin</fullName>
    </submittedName>
</protein>
<dbReference type="GO" id="GO:0016853">
    <property type="term" value="F:isomerase activity"/>
    <property type="evidence" value="ECO:0007669"/>
    <property type="project" value="UniProtKB-KW"/>
</dbReference>
<feature type="domain" description="Thioredoxin" evidence="1">
    <location>
        <begin position="33"/>
        <end position="143"/>
    </location>
</feature>
<organism evidence="2 3">
    <name type="scientific">Saccharomonospora azurea NA-128</name>
    <dbReference type="NCBI Taxonomy" id="882081"/>
    <lineage>
        <taxon>Bacteria</taxon>
        <taxon>Bacillati</taxon>
        <taxon>Actinomycetota</taxon>
        <taxon>Actinomycetes</taxon>
        <taxon>Pseudonocardiales</taxon>
        <taxon>Pseudonocardiaceae</taxon>
        <taxon>Saccharomonospora</taxon>
    </lineage>
</organism>
<accession>H8G8U0</accession>
<dbReference type="OrthoDB" id="1495530at2"/>
<dbReference type="PROSITE" id="PS51352">
    <property type="entry name" value="THIOREDOXIN_2"/>
    <property type="match status" value="1"/>
</dbReference>
<evidence type="ECO:0000313" key="3">
    <source>
        <dbReference type="Proteomes" id="UP000004705"/>
    </source>
</evidence>
<dbReference type="SUPFAM" id="SSF52833">
    <property type="entry name" value="Thioredoxin-like"/>
    <property type="match status" value="1"/>
</dbReference>
<name>H8G8U0_9PSEU</name>
<gene>
    <name evidence="2" type="ORF">SacazDRAFT_02562</name>
</gene>
<proteinExistence type="predicted"/>
<dbReference type="InterPro" id="IPR036249">
    <property type="entry name" value="Thioredoxin-like_sf"/>
</dbReference>